<dbReference type="InterPro" id="IPR011453">
    <property type="entry name" value="DUF1559"/>
</dbReference>
<organism evidence="3 4">
    <name type="scientific">Bremerella alba</name>
    <dbReference type="NCBI Taxonomy" id="980252"/>
    <lineage>
        <taxon>Bacteria</taxon>
        <taxon>Pseudomonadati</taxon>
        <taxon>Planctomycetota</taxon>
        <taxon>Planctomycetia</taxon>
        <taxon>Pirellulales</taxon>
        <taxon>Pirellulaceae</taxon>
        <taxon>Bremerella</taxon>
    </lineage>
</organism>
<dbReference type="Pfam" id="PF07963">
    <property type="entry name" value="N_methyl"/>
    <property type="match status" value="1"/>
</dbReference>
<feature type="transmembrane region" description="Helical" evidence="1">
    <location>
        <begin position="12"/>
        <end position="33"/>
    </location>
</feature>
<keyword evidence="4" id="KW-1185">Reference proteome</keyword>
<dbReference type="RefSeq" id="WP_207396701.1">
    <property type="nucleotide sequence ID" value="NZ_JABRWO010000006.1"/>
</dbReference>
<name>A0A7V8V5L2_9BACT</name>
<dbReference type="EMBL" id="JABRWO010000006">
    <property type="protein sequence ID" value="MBA2115261.1"/>
    <property type="molecule type" value="Genomic_DNA"/>
</dbReference>
<protein>
    <recommendedName>
        <fullName evidence="2">DUF1559 domain-containing protein</fullName>
    </recommendedName>
</protein>
<accession>A0A7V8V5L2</accession>
<evidence type="ECO:0000313" key="4">
    <source>
        <dbReference type="Proteomes" id="UP000551616"/>
    </source>
</evidence>
<comment type="caution">
    <text evidence="3">The sequence shown here is derived from an EMBL/GenBank/DDBJ whole genome shotgun (WGS) entry which is preliminary data.</text>
</comment>
<dbReference type="PANTHER" id="PTHR30093:SF2">
    <property type="entry name" value="TYPE II SECRETION SYSTEM PROTEIN H"/>
    <property type="match status" value="1"/>
</dbReference>
<gene>
    <name evidence="3" type="ORF">HOV93_24340</name>
</gene>
<dbReference type="AlphaFoldDB" id="A0A7V8V5L2"/>
<dbReference type="InterPro" id="IPR012902">
    <property type="entry name" value="N_methyl_site"/>
</dbReference>
<reference evidence="3 4" key="1">
    <citation type="submission" date="2020-05" db="EMBL/GenBank/DDBJ databases">
        <title>Bremerella alba sp. nov., a novel planctomycete isolated from the surface of the macroalga Fucus spiralis.</title>
        <authorList>
            <person name="Godinho O."/>
            <person name="Botelho R."/>
            <person name="Albuquerque L."/>
            <person name="Wiegand S."/>
            <person name="Da Costa M.S."/>
            <person name="Lobo-Da-Cunha A."/>
            <person name="Jogler C."/>
            <person name="Lage O.M."/>
        </authorList>
    </citation>
    <scope>NUCLEOTIDE SEQUENCE [LARGE SCALE GENOMIC DNA]</scope>
    <source>
        <strain evidence="3 4">FF15</strain>
    </source>
</reference>
<dbReference type="PROSITE" id="PS00409">
    <property type="entry name" value="PROKAR_NTER_METHYL"/>
    <property type="match status" value="1"/>
</dbReference>
<keyword evidence="1" id="KW-0472">Membrane</keyword>
<evidence type="ECO:0000313" key="3">
    <source>
        <dbReference type="EMBL" id="MBA2115261.1"/>
    </source>
</evidence>
<evidence type="ECO:0000259" key="2">
    <source>
        <dbReference type="Pfam" id="PF07596"/>
    </source>
</evidence>
<sequence>MERSHQVRGFTLVELLVVIAIIGVLIALLLPAVQQAREAARRMQCSNNLKQIGLALHNYENTHRVFPPGQCRDTNGAPDASTHAFILPFLEQGNSYKLFDFSFSINGSSVNSEATKQLITPYQCPSDIQPAGNSIAGSGTVYGGSSYMQSLGATATVISSEIDSQLGGPFHRNSATKFADISDGTSNTALFAEIKKGPSGSSTKTVVAAGDPNDFRVATSVTAGFWNADAETPPSVCETRSTSAWNYRGLQYYRGLVVTTFYTHTLTPNARKRDCVDGSHGSRGHLAARSYHPGGAQTAFADGSVSFMPDTIDDITWRALGTMAGGEVVSRN</sequence>
<evidence type="ECO:0000256" key="1">
    <source>
        <dbReference type="SAM" id="Phobius"/>
    </source>
</evidence>
<dbReference type="Gene3D" id="3.30.700.10">
    <property type="entry name" value="Glycoprotein, Type 4 Pilin"/>
    <property type="match status" value="1"/>
</dbReference>
<dbReference type="NCBIfam" id="TIGR04294">
    <property type="entry name" value="pre_pil_HX9DG"/>
    <property type="match status" value="1"/>
</dbReference>
<dbReference type="InterPro" id="IPR045584">
    <property type="entry name" value="Pilin-like"/>
</dbReference>
<feature type="domain" description="DUF1559" evidence="2">
    <location>
        <begin position="34"/>
        <end position="314"/>
    </location>
</feature>
<dbReference type="Pfam" id="PF07596">
    <property type="entry name" value="SBP_bac_10"/>
    <property type="match status" value="1"/>
</dbReference>
<dbReference type="Proteomes" id="UP000551616">
    <property type="component" value="Unassembled WGS sequence"/>
</dbReference>
<dbReference type="PANTHER" id="PTHR30093">
    <property type="entry name" value="GENERAL SECRETION PATHWAY PROTEIN G"/>
    <property type="match status" value="1"/>
</dbReference>
<proteinExistence type="predicted"/>
<keyword evidence="1" id="KW-1133">Transmembrane helix</keyword>
<dbReference type="NCBIfam" id="TIGR02532">
    <property type="entry name" value="IV_pilin_GFxxxE"/>
    <property type="match status" value="1"/>
</dbReference>
<keyword evidence="1" id="KW-0812">Transmembrane</keyword>
<dbReference type="SUPFAM" id="SSF54523">
    <property type="entry name" value="Pili subunits"/>
    <property type="match status" value="1"/>
</dbReference>
<dbReference type="InterPro" id="IPR027558">
    <property type="entry name" value="Pre_pil_HX9DG_C"/>
</dbReference>